<dbReference type="InterPro" id="IPR039561">
    <property type="entry name" value="Peptidase_M15C"/>
</dbReference>
<name>A0A918GIW4_9PSEU</name>
<dbReference type="GO" id="GO:0008233">
    <property type="term" value="F:peptidase activity"/>
    <property type="evidence" value="ECO:0007669"/>
    <property type="project" value="InterPro"/>
</dbReference>
<dbReference type="InterPro" id="IPR009045">
    <property type="entry name" value="Zn_M74/Hedgehog-like"/>
</dbReference>
<sequence>MWVVGAKPLPLRPDGFGQILPTPPVLANRALPTTDILPPPRDDKYASTIAAVPPDVLARSTWQPECPVAAADLRYLTMTFWGFDGRHHTGEMIVHKRVAEGVTQAFARLHAIRFPLEEMRVTTRPELDLYPTGDGNNTTAFVCRPAVNLKTWSAHASGLAIDVNPFCNPYIRGDLVLPELASSYVDRGWRRPGMLYAGDEAVRAFTAIGWSWGGNWTSPVDIQHFTATGR</sequence>
<organism evidence="2 3">
    <name type="scientific">Actinokineospora fastidiosa</name>
    <dbReference type="NCBI Taxonomy" id="1816"/>
    <lineage>
        <taxon>Bacteria</taxon>
        <taxon>Bacillati</taxon>
        <taxon>Actinomycetota</taxon>
        <taxon>Actinomycetes</taxon>
        <taxon>Pseudonocardiales</taxon>
        <taxon>Pseudonocardiaceae</taxon>
        <taxon>Actinokineospora</taxon>
    </lineage>
</organism>
<dbReference type="Gene3D" id="3.30.1380.10">
    <property type="match status" value="1"/>
</dbReference>
<comment type="caution">
    <text evidence="2">The sequence shown here is derived from an EMBL/GenBank/DDBJ whole genome shotgun (WGS) entry which is preliminary data.</text>
</comment>
<gene>
    <name evidence="2" type="ORF">GCM10010171_38040</name>
</gene>
<proteinExistence type="predicted"/>
<protein>
    <recommendedName>
        <fullName evidence="1">Peptidase M15C domain-containing protein</fullName>
    </recommendedName>
</protein>
<feature type="domain" description="Peptidase M15C" evidence="1">
    <location>
        <begin position="150"/>
        <end position="226"/>
    </location>
</feature>
<accession>A0A918GIW4</accession>
<evidence type="ECO:0000313" key="3">
    <source>
        <dbReference type="Proteomes" id="UP000660680"/>
    </source>
</evidence>
<dbReference type="Pfam" id="PF13539">
    <property type="entry name" value="Peptidase_M15_4"/>
    <property type="match status" value="1"/>
</dbReference>
<keyword evidence="3" id="KW-1185">Reference proteome</keyword>
<dbReference type="AlphaFoldDB" id="A0A918GIW4"/>
<dbReference type="Proteomes" id="UP000660680">
    <property type="component" value="Unassembled WGS sequence"/>
</dbReference>
<evidence type="ECO:0000259" key="1">
    <source>
        <dbReference type="Pfam" id="PF13539"/>
    </source>
</evidence>
<evidence type="ECO:0000313" key="2">
    <source>
        <dbReference type="EMBL" id="GGS39373.1"/>
    </source>
</evidence>
<dbReference type="EMBL" id="BMRB01000002">
    <property type="protein sequence ID" value="GGS39373.1"/>
    <property type="molecule type" value="Genomic_DNA"/>
</dbReference>
<reference evidence="2" key="1">
    <citation type="journal article" date="2014" name="Int. J. Syst. Evol. Microbiol.">
        <title>Complete genome sequence of Corynebacterium casei LMG S-19264T (=DSM 44701T), isolated from a smear-ripened cheese.</title>
        <authorList>
            <consortium name="US DOE Joint Genome Institute (JGI-PGF)"/>
            <person name="Walter F."/>
            <person name="Albersmeier A."/>
            <person name="Kalinowski J."/>
            <person name="Ruckert C."/>
        </authorList>
    </citation>
    <scope>NUCLEOTIDE SEQUENCE</scope>
    <source>
        <strain evidence="2">JCM 3276</strain>
    </source>
</reference>
<dbReference type="SUPFAM" id="SSF55166">
    <property type="entry name" value="Hedgehog/DD-peptidase"/>
    <property type="match status" value="1"/>
</dbReference>
<reference evidence="2" key="2">
    <citation type="submission" date="2020-09" db="EMBL/GenBank/DDBJ databases">
        <authorList>
            <person name="Sun Q."/>
            <person name="Ohkuma M."/>
        </authorList>
    </citation>
    <scope>NUCLEOTIDE SEQUENCE</scope>
    <source>
        <strain evidence="2">JCM 3276</strain>
    </source>
</reference>